<evidence type="ECO:0000256" key="4">
    <source>
        <dbReference type="ARBA" id="ARBA00022490"/>
    </source>
</evidence>
<proteinExistence type="inferred from homology"/>
<dbReference type="SUPFAM" id="SSF48013">
    <property type="entry name" value="NusB-like"/>
    <property type="match status" value="1"/>
</dbReference>
<comment type="similarity">
    <text evidence="13">Belongs to the class I-like SAM-binding methyltransferase superfamily. RsmB/NOP family.</text>
</comment>
<sequence>MPRQLAQEVLEGIEEEDAYSHISLDAALRRSNLDARDRGLATELVYGTLTWQRSLDTILGQFLASGVASLDLSVRVALRLAVYQIVFLDRIPPHAAVNQAVEIVKAGPHRRASGLVNGVLRNLLRQEEPIQWWRDEDRKKKPSRYIGQRYSIPNWLGHRMLQTWGLRHAEAMAASFAERPPLYLRKIEAIDSADESKLPEGVSPAQFGDHPAIPGAYLAESIDDTVRKGLEQGEWVVQDLGSQLIGYYTGANEGMSVLDACAGLGGKTLHLADLVGQTGTVNAVDPVQSKLQMLRESAEQTGLLPRIATHKQELQGYIDADATRDAPKEFDLVLLDAPCSGLGVIRRHPETRWRREKSDIIELAEIQKKLLEVAAGLTKSGGILAYSVCTFTREEGAGQVASFLEEHPEFELIGPPTEGPGAQIDWAPYLNDDGQLFLNPLEHGTDGFFAARLRRR</sequence>
<keyword evidence="15" id="KW-1185">Reference proteome</keyword>
<keyword evidence="7 13" id="KW-0808">Transferase</keyword>
<evidence type="ECO:0000313" key="14">
    <source>
        <dbReference type="EMBL" id="AWV89276.1"/>
    </source>
</evidence>
<dbReference type="InterPro" id="IPR049560">
    <property type="entry name" value="MeTrfase_RsmB-F_NOP2_cat"/>
</dbReference>
<dbReference type="RefSeq" id="WP_111333644.1">
    <property type="nucleotide sequence ID" value="NZ_CP030032.1"/>
</dbReference>
<dbReference type="PRINTS" id="PR02008">
    <property type="entry name" value="RCMTFAMILY"/>
</dbReference>
<comment type="subcellular location">
    <subcellularLocation>
        <location evidence="2">Cytoplasm</location>
    </subcellularLocation>
</comment>
<dbReference type="InterPro" id="IPR035926">
    <property type="entry name" value="NusB-like_sf"/>
</dbReference>
<dbReference type="PROSITE" id="PS51686">
    <property type="entry name" value="SAM_MT_RSMB_NOP"/>
    <property type="match status" value="1"/>
</dbReference>
<keyword evidence="8 13" id="KW-0949">S-adenosyl-L-methionine</keyword>
<evidence type="ECO:0000256" key="2">
    <source>
        <dbReference type="ARBA" id="ARBA00004496"/>
    </source>
</evidence>
<evidence type="ECO:0000256" key="9">
    <source>
        <dbReference type="ARBA" id="ARBA00022884"/>
    </source>
</evidence>
<gene>
    <name evidence="14" type="ORF">DN745_07955</name>
</gene>
<evidence type="ECO:0000256" key="7">
    <source>
        <dbReference type="ARBA" id="ARBA00022679"/>
    </source>
</evidence>
<dbReference type="EMBL" id="CP030032">
    <property type="protein sequence ID" value="AWV89276.1"/>
    <property type="molecule type" value="Genomic_DNA"/>
</dbReference>
<comment type="catalytic activity">
    <reaction evidence="12">
        <text>cytidine(967) in 16S rRNA + S-adenosyl-L-methionine = 5-methylcytidine(967) in 16S rRNA + S-adenosyl-L-homocysteine + H(+)</text>
        <dbReference type="Rhea" id="RHEA:42748"/>
        <dbReference type="Rhea" id="RHEA-COMP:10219"/>
        <dbReference type="Rhea" id="RHEA-COMP:10220"/>
        <dbReference type="ChEBI" id="CHEBI:15378"/>
        <dbReference type="ChEBI" id="CHEBI:57856"/>
        <dbReference type="ChEBI" id="CHEBI:59789"/>
        <dbReference type="ChEBI" id="CHEBI:74483"/>
        <dbReference type="ChEBI" id="CHEBI:82748"/>
        <dbReference type="EC" id="2.1.1.176"/>
    </reaction>
</comment>
<keyword evidence="9 13" id="KW-0694">RNA-binding</keyword>
<evidence type="ECO:0000256" key="1">
    <source>
        <dbReference type="ARBA" id="ARBA00002724"/>
    </source>
</evidence>
<name>A0A2Z4FKJ9_9DELT</name>
<dbReference type="InterPro" id="IPR001678">
    <property type="entry name" value="MeTrfase_RsmB-F_NOP2_dom"/>
</dbReference>
<dbReference type="InterPro" id="IPR023267">
    <property type="entry name" value="RCMT"/>
</dbReference>
<dbReference type="PANTHER" id="PTHR22807">
    <property type="entry name" value="NOP2 YEAST -RELATED NOL1/NOP2/FMU SUN DOMAIN-CONTAINING"/>
    <property type="match status" value="1"/>
</dbReference>
<dbReference type="Gene3D" id="1.10.940.10">
    <property type="entry name" value="NusB-like"/>
    <property type="match status" value="1"/>
</dbReference>
<evidence type="ECO:0000256" key="6">
    <source>
        <dbReference type="ARBA" id="ARBA00022603"/>
    </source>
</evidence>
<dbReference type="OrthoDB" id="9810297at2"/>
<comment type="caution">
    <text evidence="13">Lacks conserved residue(s) required for the propagation of feature annotation.</text>
</comment>
<dbReference type="Pfam" id="PF01029">
    <property type="entry name" value="NusB"/>
    <property type="match status" value="1"/>
</dbReference>
<evidence type="ECO:0000313" key="15">
    <source>
        <dbReference type="Proteomes" id="UP000249799"/>
    </source>
</evidence>
<evidence type="ECO:0000256" key="3">
    <source>
        <dbReference type="ARBA" id="ARBA00012140"/>
    </source>
</evidence>
<dbReference type="NCBIfam" id="NF011494">
    <property type="entry name" value="PRK14902.1"/>
    <property type="match status" value="1"/>
</dbReference>
<dbReference type="KEGG" id="bsed:DN745_07955"/>
<feature type="binding site" evidence="13">
    <location>
        <position position="336"/>
    </location>
    <ligand>
        <name>S-adenosyl-L-methionine</name>
        <dbReference type="ChEBI" id="CHEBI:59789"/>
    </ligand>
</feature>
<dbReference type="CDD" id="cd02440">
    <property type="entry name" value="AdoMet_MTases"/>
    <property type="match status" value="1"/>
</dbReference>
<keyword evidence="5" id="KW-0698">rRNA processing</keyword>
<feature type="active site" description="Nucleophile" evidence="13">
    <location>
        <position position="389"/>
    </location>
</feature>
<evidence type="ECO:0000256" key="12">
    <source>
        <dbReference type="ARBA" id="ARBA00047283"/>
    </source>
</evidence>
<dbReference type="Pfam" id="PF01189">
    <property type="entry name" value="Methyltr_RsmB-F"/>
    <property type="match status" value="1"/>
</dbReference>
<dbReference type="InterPro" id="IPR029063">
    <property type="entry name" value="SAM-dependent_MTases_sf"/>
</dbReference>
<accession>A0A2Z4FKJ9</accession>
<dbReference type="NCBIfam" id="TIGR00563">
    <property type="entry name" value="rsmB"/>
    <property type="match status" value="1"/>
</dbReference>
<keyword evidence="6 13" id="KW-0489">Methyltransferase</keyword>
<dbReference type="EC" id="2.1.1.176" evidence="3"/>
<evidence type="ECO:0000256" key="13">
    <source>
        <dbReference type="PROSITE-ProRule" id="PRU01023"/>
    </source>
</evidence>
<dbReference type="AlphaFoldDB" id="A0A2Z4FKJ9"/>
<reference evidence="14 15" key="1">
    <citation type="submission" date="2018-06" db="EMBL/GenBank/DDBJ databases">
        <title>Lujinxingia sediminis gen. nov. sp. nov., a new facultative anaerobic member of the class Deltaproteobacteria, and proposal of Lujinxingaceae fam. nov.</title>
        <authorList>
            <person name="Guo L.-Y."/>
            <person name="Li C.-M."/>
            <person name="Wang S."/>
            <person name="Du Z.-J."/>
        </authorList>
    </citation>
    <scope>NUCLEOTIDE SEQUENCE [LARGE SCALE GENOMIC DNA]</scope>
    <source>
        <strain evidence="14 15">FA350</strain>
    </source>
</reference>
<dbReference type="InterPro" id="IPR004573">
    <property type="entry name" value="rRNA_ssu_MeTfrase_B"/>
</dbReference>
<dbReference type="GO" id="GO:0005737">
    <property type="term" value="C:cytoplasm"/>
    <property type="evidence" value="ECO:0007669"/>
    <property type="project" value="UniProtKB-SubCell"/>
</dbReference>
<dbReference type="GO" id="GO:0008649">
    <property type="term" value="F:rRNA methyltransferase activity"/>
    <property type="evidence" value="ECO:0007669"/>
    <property type="project" value="InterPro"/>
</dbReference>
<dbReference type="GO" id="GO:0006355">
    <property type="term" value="P:regulation of DNA-templated transcription"/>
    <property type="evidence" value="ECO:0007669"/>
    <property type="project" value="InterPro"/>
</dbReference>
<evidence type="ECO:0000256" key="11">
    <source>
        <dbReference type="ARBA" id="ARBA00031088"/>
    </source>
</evidence>
<dbReference type="InterPro" id="IPR006027">
    <property type="entry name" value="NusB_RsmB_TIM44"/>
</dbReference>
<evidence type="ECO:0000256" key="5">
    <source>
        <dbReference type="ARBA" id="ARBA00022552"/>
    </source>
</evidence>
<feature type="binding site" evidence="13">
    <location>
        <position position="285"/>
    </location>
    <ligand>
        <name>S-adenosyl-L-methionine</name>
        <dbReference type="ChEBI" id="CHEBI:59789"/>
    </ligand>
</feature>
<keyword evidence="4" id="KW-0963">Cytoplasm</keyword>
<evidence type="ECO:0000256" key="8">
    <source>
        <dbReference type="ARBA" id="ARBA00022691"/>
    </source>
</evidence>
<dbReference type="SUPFAM" id="SSF53335">
    <property type="entry name" value="S-adenosyl-L-methionine-dependent methyltransferases"/>
    <property type="match status" value="1"/>
</dbReference>
<organism evidence="14 15">
    <name type="scientific">Bradymonas sediminis</name>
    <dbReference type="NCBI Taxonomy" id="1548548"/>
    <lineage>
        <taxon>Bacteria</taxon>
        <taxon>Deltaproteobacteria</taxon>
        <taxon>Bradymonadales</taxon>
        <taxon>Bradymonadaceae</taxon>
        <taxon>Bradymonas</taxon>
    </lineage>
</organism>
<protein>
    <recommendedName>
        <fullName evidence="3">16S rRNA (cytosine(967)-C(5))-methyltransferase</fullName>
        <ecNumber evidence="3">2.1.1.176</ecNumber>
    </recommendedName>
    <alternativeName>
        <fullName evidence="10">16S rRNA m5C967 methyltransferase</fullName>
    </alternativeName>
    <alternativeName>
        <fullName evidence="11">rRNA (cytosine-C(5)-)-methyltransferase RsmB</fullName>
    </alternativeName>
</protein>
<dbReference type="Gene3D" id="3.40.50.150">
    <property type="entry name" value="Vaccinia Virus protein VP39"/>
    <property type="match status" value="1"/>
</dbReference>
<dbReference type="PANTHER" id="PTHR22807:SF53">
    <property type="entry name" value="RIBOSOMAL RNA SMALL SUBUNIT METHYLTRANSFERASE B-RELATED"/>
    <property type="match status" value="1"/>
</dbReference>
<comment type="function">
    <text evidence="1">Specifically methylates the cytosine at position 967 (m5C967) of 16S rRNA.</text>
</comment>
<evidence type="ECO:0000256" key="10">
    <source>
        <dbReference type="ARBA" id="ARBA00030399"/>
    </source>
</evidence>
<dbReference type="Proteomes" id="UP000249799">
    <property type="component" value="Chromosome"/>
</dbReference>
<dbReference type="GO" id="GO:0003723">
    <property type="term" value="F:RNA binding"/>
    <property type="evidence" value="ECO:0007669"/>
    <property type="project" value="UniProtKB-UniRule"/>
</dbReference>